<dbReference type="PROSITE" id="PS50922">
    <property type="entry name" value="TLC"/>
    <property type="match status" value="1"/>
</dbReference>
<evidence type="ECO:0000256" key="3">
    <source>
        <dbReference type="ARBA" id="ARBA00022989"/>
    </source>
</evidence>
<evidence type="ECO:0000313" key="8">
    <source>
        <dbReference type="EMBL" id="AAW25956.1"/>
    </source>
</evidence>
<evidence type="ECO:0000313" key="10">
    <source>
        <dbReference type="Proteomes" id="UP000311919"/>
    </source>
</evidence>
<sequence>MNLGEDLENALSVFGELRHGPKAKYYFGWSLFSFVFCVAVHHIVSPWVFARYNKLYRNLPRPKKMEWDSRVVSSIHATVVSILCVVALVTNANLWSNPITCVTHAGLIALSISIGYFLCDAVSMPFYWRNNQLIIFLLHHWAASFAFYYVVRYRCCVFFGVYRLTTELSTPFVNQRWFYRTIGYKPDRRRVACVTFIFAIFFIITRNLMILPFWIIFYASYRSDAYNTVASCVPSIGIIFLSTCGVLDCLNIYWAFRTCHLGHKAAKLLWAADWRNDIRKARARLHKRLRKLHQRVASNANIRNDMSLKLGLLKDNHYSDISLNQTISGMSSSSFSTSDSELDSVYSDLEFKVSTENDKNESNTIYVNSCQNIDSDDDGIRLVHRFEK</sequence>
<dbReference type="SMART" id="SM00724">
    <property type="entry name" value="TLC"/>
    <property type="match status" value="1"/>
</dbReference>
<dbReference type="Proteomes" id="UP000311919">
    <property type="component" value="Unassembled WGS sequence"/>
</dbReference>
<feature type="domain" description="TLC" evidence="7">
    <location>
        <begin position="62"/>
        <end position="267"/>
    </location>
</feature>
<evidence type="ECO:0000256" key="1">
    <source>
        <dbReference type="ARBA" id="ARBA00004141"/>
    </source>
</evidence>
<dbReference type="PANTHER" id="PTHR13439:SF0">
    <property type="entry name" value="TOPOISOMERASE I DAMAGE AFFECTED PROTEIN 4"/>
    <property type="match status" value="1"/>
</dbReference>
<evidence type="ECO:0000313" key="9">
    <source>
        <dbReference type="EMBL" id="TNN10441.1"/>
    </source>
</evidence>
<dbReference type="EMBL" id="SKCS01000359">
    <property type="protein sequence ID" value="TNN10441.1"/>
    <property type="molecule type" value="Genomic_DNA"/>
</dbReference>
<dbReference type="InterPro" id="IPR050846">
    <property type="entry name" value="TLCD"/>
</dbReference>
<comment type="subcellular location">
    <subcellularLocation>
        <location evidence="1">Membrane</location>
        <topology evidence="1">Multi-pass membrane protein</topology>
    </subcellularLocation>
</comment>
<dbReference type="GO" id="GO:0016020">
    <property type="term" value="C:membrane"/>
    <property type="evidence" value="ECO:0007669"/>
    <property type="project" value="UniProtKB-SubCell"/>
</dbReference>
<dbReference type="PANTHER" id="PTHR13439">
    <property type="entry name" value="CT120 PROTEIN"/>
    <property type="match status" value="1"/>
</dbReference>
<evidence type="ECO:0000256" key="4">
    <source>
        <dbReference type="ARBA" id="ARBA00023136"/>
    </source>
</evidence>
<feature type="transmembrane region" description="Helical" evidence="6">
    <location>
        <begin position="26"/>
        <end position="50"/>
    </location>
</feature>
<gene>
    <name evidence="9" type="ORF">EWB00_005390</name>
</gene>
<dbReference type="EMBL" id="AY814224">
    <property type="protein sequence ID" value="AAW25956.1"/>
    <property type="molecule type" value="mRNA"/>
</dbReference>
<feature type="transmembrane region" description="Helical" evidence="6">
    <location>
        <begin position="191"/>
        <end position="216"/>
    </location>
</feature>
<evidence type="ECO:0000256" key="6">
    <source>
        <dbReference type="SAM" id="Phobius"/>
    </source>
</evidence>
<evidence type="ECO:0000256" key="2">
    <source>
        <dbReference type="ARBA" id="ARBA00022692"/>
    </source>
</evidence>
<keyword evidence="4 5" id="KW-0472">Membrane</keyword>
<dbReference type="InterPro" id="IPR006634">
    <property type="entry name" value="TLC-dom"/>
</dbReference>
<dbReference type="Pfam" id="PF03798">
    <property type="entry name" value="TRAM_LAG1_CLN8"/>
    <property type="match status" value="1"/>
</dbReference>
<protein>
    <submittedName>
        <fullName evidence="8">SJCHGC06538 protein</fullName>
    </submittedName>
    <submittedName>
        <fullName evidence="9">Transmembrane protein</fullName>
    </submittedName>
</protein>
<keyword evidence="2 5" id="KW-0812">Transmembrane</keyword>
<name>Q5DE00_SCHJA</name>
<dbReference type="GO" id="GO:0005783">
    <property type="term" value="C:endoplasmic reticulum"/>
    <property type="evidence" value="ECO:0007669"/>
    <property type="project" value="TreeGrafter"/>
</dbReference>
<reference evidence="8" key="1">
    <citation type="submission" date="2004-11" db="EMBL/GenBank/DDBJ databases">
        <title>The full-length cDNA sequences of Schistosoma japonicum genes.</title>
        <authorList>
            <person name="Han Z."/>
        </authorList>
    </citation>
    <scope>NUCLEOTIDE SEQUENCE</scope>
</reference>
<keyword evidence="10" id="KW-1185">Reference proteome</keyword>
<feature type="transmembrane region" description="Helical" evidence="6">
    <location>
        <begin position="71"/>
        <end position="89"/>
    </location>
</feature>
<dbReference type="GO" id="GO:0055088">
    <property type="term" value="P:lipid homeostasis"/>
    <property type="evidence" value="ECO:0007669"/>
    <property type="project" value="TreeGrafter"/>
</dbReference>
<evidence type="ECO:0000259" key="7">
    <source>
        <dbReference type="PROSITE" id="PS50922"/>
    </source>
</evidence>
<feature type="transmembrane region" description="Helical" evidence="6">
    <location>
        <begin position="131"/>
        <end position="151"/>
    </location>
</feature>
<reference evidence="8" key="2">
    <citation type="journal article" date="2006" name="PLoS Pathog.">
        <title>New perspectives on host-parasite interplay by comparative transcriptomic and proteomic analyses of Schistosoma japonicum.</title>
        <authorList>
            <person name="Liu F."/>
            <person name="Lu J."/>
            <person name="Hu W."/>
            <person name="Wang S.Y."/>
            <person name="Cui S.J."/>
            <person name="Chi M."/>
            <person name="Yan Q."/>
            <person name="Wang X.R."/>
            <person name="Song H.D."/>
            <person name="Xu X.N."/>
            <person name="Wang J.J."/>
            <person name="Zhang X.L."/>
            <person name="Zhang X."/>
            <person name="Wang Z.Q."/>
            <person name="Xue C.L."/>
            <person name="Brindley P.J."/>
            <person name="McManus D.P."/>
            <person name="Yang P.Y."/>
            <person name="Feng Z."/>
            <person name="Chen Z."/>
            <person name="Han Z.G."/>
        </authorList>
    </citation>
    <scope>NUCLEOTIDE SEQUENCE</scope>
</reference>
<dbReference type="STRING" id="6182.Q5DE00"/>
<accession>Q5DE00</accession>
<dbReference type="AlphaFoldDB" id="Q5DE00"/>
<dbReference type="OrthoDB" id="10266980at2759"/>
<proteinExistence type="evidence at transcript level"/>
<keyword evidence="3 6" id="KW-1133">Transmembrane helix</keyword>
<feature type="transmembrane region" description="Helical" evidence="6">
    <location>
        <begin position="236"/>
        <end position="256"/>
    </location>
</feature>
<feature type="transmembrane region" description="Helical" evidence="6">
    <location>
        <begin position="95"/>
        <end position="119"/>
    </location>
</feature>
<organism evidence="8">
    <name type="scientific">Schistosoma japonicum</name>
    <name type="common">Blood fluke</name>
    <dbReference type="NCBI Taxonomy" id="6182"/>
    <lineage>
        <taxon>Eukaryota</taxon>
        <taxon>Metazoa</taxon>
        <taxon>Spiralia</taxon>
        <taxon>Lophotrochozoa</taxon>
        <taxon>Platyhelminthes</taxon>
        <taxon>Trematoda</taxon>
        <taxon>Digenea</taxon>
        <taxon>Strigeidida</taxon>
        <taxon>Schistosomatoidea</taxon>
        <taxon>Schistosomatidae</taxon>
        <taxon>Schistosoma</taxon>
    </lineage>
</organism>
<reference evidence="9 10" key="3">
    <citation type="submission" date="2019-03" db="EMBL/GenBank/DDBJ databases">
        <title>An improved genome assembly of the fluke Schistosoma japonicum.</title>
        <authorList>
            <person name="Hu W."/>
            <person name="Luo F."/>
            <person name="Yin M."/>
            <person name="Mo X."/>
            <person name="Sun C."/>
            <person name="Wu Q."/>
            <person name="Zhu B."/>
            <person name="Xiang M."/>
            <person name="Wang J."/>
            <person name="Wang Y."/>
            <person name="Zhang T."/>
            <person name="Xu B."/>
            <person name="Zheng H."/>
            <person name="Feng Z."/>
        </authorList>
    </citation>
    <scope>NUCLEOTIDE SEQUENCE [LARGE SCALE GENOMIC DNA]</scope>
    <source>
        <strain evidence="9">HuSjv2</strain>
        <tissue evidence="9">Worms</tissue>
    </source>
</reference>
<evidence type="ECO:0000256" key="5">
    <source>
        <dbReference type="PROSITE-ProRule" id="PRU00205"/>
    </source>
</evidence>